<reference evidence="3 4" key="1">
    <citation type="submission" date="2019-01" db="EMBL/GenBank/DDBJ databases">
        <title>Ktedonosporobacter rubrisoli SCAWS-G2.</title>
        <authorList>
            <person name="Huang Y."/>
            <person name="Yan B."/>
        </authorList>
    </citation>
    <scope>NUCLEOTIDE SEQUENCE [LARGE SCALE GENOMIC DNA]</scope>
    <source>
        <strain evidence="3 4">SCAWS-G2</strain>
    </source>
</reference>
<dbReference type="InterPro" id="IPR011989">
    <property type="entry name" value="ARM-like"/>
</dbReference>
<feature type="region of interest" description="Disordered" evidence="2">
    <location>
        <begin position="1"/>
        <end position="34"/>
    </location>
</feature>
<dbReference type="AlphaFoldDB" id="A0A4P6K318"/>
<dbReference type="Pfam" id="PF13646">
    <property type="entry name" value="HEAT_2"/>
    <property type="match status" value="2"/>
</dbReference>
<evidence type="ECO:0000256" key="1">
    <source>
        <dbReference type="ARBA" id="ARBA00045876"/>
    </source>
</evidence>
<proteinExistence type="predicted"/>
<keyword evidence="4" id="KW-1185">Reference proteome</keyword>
<evidence type="ECO:0008006" key="5">
    <source>
        <dbReference type="Google" id="ProtNLM"/>
    </source>
</evidence>
<accession>A0A4P6K318</accession>
<dbReference type="PROSITE" id="PS50077">
    <property type="entry name" value="HEAT_REPEAT"/>
    <property type="match status" value="1"/>
</dbReference>
<dbReference type="GO" id="GO:0016491">
    <property type="term" value="F:oxidoreductase activity"/>
    <property type="evidence" value="ECO:0007669"/>
    <property type="project" value="TreeGrafter"/>
</dbReference>
<comment type="function">
    <text evidence="1">Catalyzes the hydroxylation of the N(6)-(4-aminobutyl)-L-lysine intermediate produced by deoxyhypusine synthase/DHPS on a critical lysine of the eukaryotic translation initiation factor 5A/eIF-5A. This is the second step of the post-translational modification of that lysine into an unusual amino acid residue named hypusine. Hypusination is unique to mature eIF-5A factor and is essential for its function.</text>
</comment>
<organism evidence="3 4">
    <name type="scientific">Ktedonosporobacter rubrisoli</name>
    <dbReference type="NCBI Taxonomy" id="2509675"/>
    <lineage>
        <taxon>Bacteria</taxon>
        <taxon>Bacillati</taxon>
        <taxon>Chloroflexota</taxon>
        <taxon>Ktedonobacteria</taxon>
        <taxon>Ktedonobacterales</taxon>
        <taxon>Ktedonosporobacteraceae</taxon>
        <taxon>Ktedonosporobacter</taxon>
    </lineage>
</organism>
<dbReference type="RefSeq" id="WP_129893352.1">
    <property type="nucleotide sequence ID" value="NZ_CP035758.1"/>
</dbReference>
<feature type="compositionally biased region" description="Polar residues" evidence="2">
    <location>
        <begin position="9"/>
        <end position="19"/>
    </location>
</feature>
<dbReference type="KEGG" id="kbs:EPA93_42425"/>
<dbReference type="EMBL" id="CP035758">
    <property type="protein sequence ID" value="QBD82283.1"/>
    <property type="molecule type" value="Genomic_DNA"/>
</dbReference>
<dbReference type="Gene3D" id="1.25.10.10">
    <property type="entry name" value="Leucine-rich Repeat Variant"/>
    <property type="match status" value="1"/>
</dbReference>
<dbReference type="InterPro" id="IPR016024">
    <property type="entry name" value="ARM-type_fold"/>
</dbReference>
<sequence length="348" mass="37375">MTLFDPLPDTNTAASSTPADQPLIDQAPPVGMTPPTLLAREAAEGRRGAAWRLLHGIMANDPEAVTSVAALDDDRLAHHLLEFIALGTWAGKPFVLPGPLRSAYARTSLRTLFLPGSGMPSGRAEHVLQAAAHDARPAMRENAIHILGLIGDITTTPTLIEALNDSTQSVRLQAAKALGRVGNPAAVPALLRTLRDADEQLGSQIFSTLVHLGSPAVPALIRESTSGSAWIRWHCVRALGEICDYRALPVLVRALHDSDHSVAWMAAKSLARYGKMCLKPVLHVLIDTEMTPWLVETASYVLHDLYVRDAKLKPYLLPVIQSMHGVAYRIATPQAAGKALNALDEAGL</sequence>
<name>A0A4P6K318_KTERU</name>
<gene>
    <name evidence="3" type="ORF">EPA93_42425</name>
</gene>
<dbReference type="PANTHER" id="PTHR12697:SF5">
    <property type="entry name" value="DEOXYHYPUSINE HYDROXYLASE"/>
    <property type="match status" value="1"/>
</dbReference>
<dbReference type="OrthoDB" id="3464935at2"/>
<dbReference type="PANTHER" id="PTHR12697">
    <property type="entry name" value="PBS LYASE HEAT-LIKE PROTEIN"/>
    <property type="match status" value="1"/>
</dbReference>
<evidence type="ECO:0000313" key="4">
    <source>
        <dbReference type="Proteomes" id="UP000290365"/>
    </source>
</evidence>
<evidence type="ECO:0000313" key="3">
    <source>
        <dbReference type="EMBL" id="QBD82283.1"/>
    </source>
</evidence>
<dbReference type="SMART" id="SM00567">
    <property type="entry name" value="EZ_HEAT"/>
    <property type="match status" value="4"/>
</dbReference>
<evidence type="ECO:0000256" key="2">
    <source>
        <dbReference type="SAM" id="MobiDB-lite"/>
    </source>
</evidence>
<dbReference type="SUPFAM" id="SSF48371">
    <property type="entry name" value="ARM repeat"/>
    <property type="match status" value="1"/>
</dbReference>
<dbReference type="InterPro" id="IPR021133">
    <property type="entry name" value="HEAT_type_2"/>
</dbReference>
<dbReference type="InterPro" id="IPR004155">
    <property type="entry name" value="PBS_lyase_HEAT"/>
</dbReference>
<protein>
    <recommendedName>
        <fullName evidence="5">HEAT repeat domain-containing protein</fullName>
    </recommendedName>
</protein>
<dbReference type="Proteomes" id="UP000290365">
    <property type="component" value="Chromosome"/>
</dbReference>